<reference evidence="3" key="2">
    <citation type="submission" date="2014-03" db="EMBL/GenBank/DDBJ databases">
        <authorList>
            <person name="Genoscope - CEA"/>
        </authorList>
    </citation>
    <scope>NUCLEOTIDE SEQUENCE</scope>
</reference>
<accession>A0A060Z4K9</accession>
<dbReference type="InterPro" id="IPR039041">
    <property type="entry name" value="Nav/unc-53"/>
</dbReference>
<dbReference type="InterPro" id="IPR057126">
    <property type="entry name" value="NAV1-like_ubiquitin-like"/>
</dbReference>
<evidence type="ECO:0000259" key="2">
    <source>
        <dbReference type="Pfam" id="PF23092"/>
    </source>
</evidence>
<dbReference type="PANTHER" id="PTHR12784:SF6">
    <property type="entry name" value="NEURON NAVIGATOR 2"/>
    <property type="match status" value="1"/>
</dbReference>
<sequence>MWLHNNHLTLIHLCLEHKLKSRPPYSTSPSPLLLLPFSLFLIYFSLAQALPSQLPSSCFPPAFPCSPSCILTLLSLSRTHTLTLHSSLSLSRLQLRSSFKQAFSKKKSPKSASSHSDIEEMTDSSLPSSPKLAHNGSTTSSHMLRNSQSNSLLSDCLDGEAETVMQLRSELREKEMKLTDIRLEALSSAHQLDQLREAMNHMQGEIEKLKAENDRLKLESTGSSRAPSQASISSSPPHHTHTPTSGPGLCQHSINLTESTSLDMLLDDTVGDGVMRKEGRHVKIVVSLDEYLSQEARARHFLIGCIGVSGKTKWDILDGVVRRLFKVKTRE</sequence>
<reference evidence="3" key="1">
    <citation type="journal article" date="2014" name="Nat. Commun.">
        <title>The rainbow trout genome provides novel insights into evolution after whole-genome duplication in vertebrates.</title>
        <authorList>
            <person name="Berthelot C."/>
            <person name="Brunet F."/>
            <person name="Chalopin D."/>
            <person name="Juanchich A."/>
            <person name="Bernard M."/>
            <person name="Noel B."/>
            <person name="Bento P."/>
            <person name="Da Silva C."/>
            <person name="Labadie K."/>
            <person name="Alberti A."/>
            <person name="Aury J.M."/>
            <person name="Louis A."/>
            <person name="Dehais P."/>
            <person name="Bardou P."/>
            <person name="Montfort J."/>
            <person name="Klopp C."/>
            <person name="Cabau C."/>
            <person name="Gaspin C."/>
            <person name="Thorgaard G.H."/>
            <person name="Boussaha M."/>
            <person name="Quillet E."/>
            <person name="Guyomard R."/>
            <person name="Galiana D."/>
            <person name="Bobe J."/>
            <person name="Volff J.N."/>
            <person name="Genet C."/>
            <person name="Wincker P."/>
            <person name="Jaillon O."/>
            <person name="Roest Crollius H."/>
            <person name="Guiguen Y."/>
        </authorList>
    </citation>
    <scope>NUCLEOTIDE SEQUENCE [LARGE SCALE GENOMIC DNA]</scope>
</reference>
<evidence type="ECO:0000313" key="4">
    <source>
        <dbReference type="Proteomes" id="UP000193380"/>
    </source>
</evidence>
<dbReference type="Proteomes" id="UP000193380">
    <property type="component" value="Unassembled WGS sequence"/>
</dbReference>
<dbReference type="GO" id="GO:0022008">
    <property type="term" value="P:neurogenesis"/>
    <property type="evidence" value="ECO:0007669"/>
    <property type="project" value="InterPro"/>
</dbReference>
<organism evidence="3 4">
    <name type="scientific">Oncorhynchus mykiss</name>
    <name type="common">Rainbow trout</name>
    <name type="synonym">Salmo gairdneri</name>
    <dbReference type="NCBI Taxonomy" id="8022"/>
    <lineage>
        <taxon>Eukaryota</taxon>
        <taxon>Metazoa</taxon>
        <taxon>Chordata</taxon>
        <taxon>Craniata</taxon>
        <taxon>Vertebrata</taxon>
        <taxon>Euteleostomi</taxon>
        <taxon>Actinopterygii</taxon>
        <taxon>Neopterygii</taxon>
        <taxon>Teleostei</taxon>
        <taxon>Protacanthopterygii</taxon>
        <taxon>Salmoniformes</taxon>
        <taxon>Salmonidae</taxon>
        <taxon>Salmoninae</taxon>
        <taxon>Oncorhynchus</taxon>
    </lineage>
</organism>
<dbReference type="AlphaFoldDB" id="A0A060Z4K9"/>
<gene>
    <name evidence="3" type="ORF">GSONMT00046192001</name>
</gene>
<dbReference type="EMBL" id="FR941961">
    <property type="protein sequence ID" value="CDQ98956.1"/>
    <property type="molecule type" value="Genomic_DNA"/>
</dbReference>
<dbReference type="Pfam" id="PF23092">
    <property type="entry name" value="Ubiquitin_6"/>
    <property type="match status" value="1"/>
</dbReference>
<feature type="domain" description="Neuron navigator 1-like ubiquitin-like" evidence="2">
    <location>
        <begin position="277"/>
        <end position="327"/>
    </location>
</feature>
<proteinExistence type="predicted"/>
<dbReference type="STRING" id="8022.A0A060Z4K9"/>
<feature type="compositionally biased region" description="Low complexity" evidence="1">
    <location>
        <begin position="223"/>
        <end position="245"/>
    </location>
</feature>
<dbReference type="PANTHER" id="PTHR12784">
    <property type="entry name" value="STEERIN"/>
    <property type="match status" value="1"/>
</dbReference>
<dbReference type="PaxDb" id="8022-A0A060Z4K9"/>
<protein>
    <recommendedName>
        <fullName evidence="2">Neuron navigator 1-like ubiquitin-like domain-containing protein</fullName>
    </recommendedName>
</protein>
<feature type="compositionally biased region" description="Polar residues" evidence="1">
    <location>
        <begin position="135"/>
        <end position="147"/>
    </location>
</feature>
<evidence type="ECO:0000256" key="1">
    <source>
        <dbReference type="SAM" id="MobiDB-lite"/>
    </source>
</evidence>
<feature type="region of interest" description="Disordered" evidence="1">
    <location>
        <begin position="217"/>
        <end position="252"/>
    </location>
</feature>
<name>A0A060Z4K9_ONCMY</name>
<evidence type="ECO:0000313" key="3">
    <source>
        <dbReference type="EMBL" id="CDQ98956.1"/>
    </source>
</evidence>
<feature type="region of interest" description="Disordered" evidence="1">
    <location>
        <begin position="104"/>
        <end position="147"/>
    </location>
</feature>